<feature type="compositionally biased region" description="Gly residues" evidence="1">
    <location>
        <begin position="507"/>
        <end position="518"/>
    </location>
</feature>
<feature type="compositionally biased region" description="Gly residues" evidence="1">
    <location>
        <begin position="529"/>
        <end position="538"/>
    </location>
</feature>
<dbReference type="Proteomes" id="UP001286313">
    <property type="component" value="Unassembled WGS sequence"/>
</dbReference>
<evidence type="ECO:0000256" key="2">
    <source>
        <dbReference type="SAM" id="Phobius"/>
    </source>
</evidence>
<feature type="compositionally biased region" description="Polar residues" evidence="1">
    <location>
        <begin position="465"/>
        <end position="474"/>
    </location>
</feature>
<feature type="chain" id="PRO_5042074238" description="SRCR domain-containing protein" evidence="3">
    <location>
        <begin position="26"/>
        <end position="1063"/>
    </location>
</feature>
<evidence type="ECO:0000256" key="3">
    <source>
        <dbReference type="SAM" id="SignalP"/>
    </source>
</evidence>
<feature type="compositionally biased region" description="Polar residues" evidence="1">
    <location>
        <begin position="483"/>
        <end position="506"/>
    </location>
</feature>
<feature type="region of interest" description="Disordered" evidence="1">
    <location>
        <begin position="78"/>
        <end position="123"/>
    </location>
</feature>
<feature type="compositionally biased region" description="Polar residues" evidence="1">
    <location>
        <begin position="31"/>
        <end position="40"/>
    </location>
</feature>
<feature type="transmembrane region" description="Helical" evidence="2">
    <location>
        <begin position="934"/>
        <end position="955"/>
    </location>
</feature>
<keyword evidence="3" id="KW-0732">Signal</keyword>
<evidence type="ECO:0000256" key="1">
    <source>
        <dbReference type="SAM" id="MobiDB-lite"/>
    </source>
</evidence>
<feature type="compositionally biased region" description="Polar residues" evidence="1">
    <location>
        <begin position="259"/>
        <end position="273"/>
    </location>
</feature>
<feature type="compositionally biased region" description="Basic and acidic residues" evidence="1">
    <location>
        <begin position="174"/>
        <end position="200"/>
    </location>
</feature>
<dbReference type="AlphaFoldDB" id="A0AAE1EV37"/>
<gene>
    <name evidence="4" type="ORF">Pcinc_032139</name>
</gene>
<evidence type="ECO:0000313" key="5">
    <source>
        <dbReference type="Proteomes" id="UP001286313"/>
    </source>
</evidence>
<feature type="compositionally biased region" description="Basic and acidic residues" evidence="1">
    <location>
        <begin position="541"/>
        <end position="573"/>
    </location>
</feature>
<name>A0AAE1EV37_PETCI</name>
<evidence type="ECO:0000313" key="4">
    <source>
        <dbReference type="EMBL" id="KAK3861949.1"/>
    </source>
</evidence>
<protein>
    <recommendedName>
        <fullName evidence="6">SRCR domain-containing protein</fullName>
    </recommendedName>
</protein>
<feature type="compositionally biased region" description="Polar residues" evidence="1">
    <location>
        <begin position="85"/>
        <end position="103"/>
    </location>
</feature>
<keyword evidence="2" id="KW-0472">Membrane</keyword>
<feature type="compositionally biased region" description="Basic and acidic residues" evidence="1">
    <location>
        <begin position="352"/>
        <end position="456"/>
    </location>
</feature>
<feature type="compositionally biased region" description="Polar residues" evidence="1">
    <location>
        <begin position="331"/>
        <end position="341"/>
    </location>
</feature>
<keyword evidence="2" id="KW-0812">Transmembrane</keyword>
<proteinExistence type="predicted"/>
<keyword evidence="5" id="KW-1185">Reference proteome</keyword>
<organism evidence="4 5">
    <name type="scientific">Petrolisthes cinctipes</name>
    <name type="common">Flat porcelain crab</name>
    <dbReference type="NCBI Taxonomy" id="88211"/>
    <lineage>
        <taxon>Eukaryota</taxon>
        <taxon>Metazoa</taxon>
        <taxon>Ecdysozoa</taxon>
        <taxon>Arthropoda</taxon>
        <taxon>Crustacea</taxon>
        <taxon>Multicrustacea</taxon>
        <taxon>Malacostraca</taxon>
        <taxon>Eumalacostraca</taxon>
        <taxon>Eucarida</taxon>
        <taxon>Decapoda</taxon>
        <taxon>Pleocyemata</taxon>
        <taxon>Anomura</taxon>
        <taxon>Galatheoidea</taxon>
        <taxon>Porcellanidae</taxon>
        <taxon>Petrolisthes</taxon>
    </lineage>
</organism>
<dbReference type="EMBL" id="JAWQEG010004368">
    <property type="protein sequence ID" value="KAK3861949.1"/>
    <property type="molecule type" value="Genomic_DNA"/>
</dbReference>
<dbReference type="InterPro" id="IPR011050">
    <property type="entry name" value="Pectin_lyase_fold/virulence"/>
</dbReference>
<comment type="caution">
    <text evidence="4">The sequence shown here is derived from an EMBL/GenBank/DDBJ whole genome shotgun (WGS) entry which is preliminary data.</text>
</comment>
<feature type="region of interest" description="Disordered" evidence="1">
    <location>
        <begin position="142"/>
        <end position="573"/>
    </location>
</feature>
<sequence>MISWTCVTNTVTVVLVLWCAKQAGGHNTNTHINNLSNLTPSEEHDGHSTPNNHNWRDNSEERKSSIFNVAAGIHQLSHSSRGKVYNSSHSPNDLATTTPTTVMVKNEERSKRDNLETPVGINANTLESSNLTASTFVNKSTEVKRVNNSTDSRPLPRPARHTEGDEESGIPSSSHEREQRGNQDDHDGDREMDDGMERRGTSNSGTGQSETRQSGTGQSGTGHREVGQSGTGNSETRQSGTGQSGTGHREVGQSGTGNSGMRQSGMGQSWTEHSGTRQGGTGQSGTGQIGTGHREVGQSGMGNREVGQSGTGQSGMGNREVGQNGMGNREVGQSGTRQSGMGNREVGQSGTGHKEVGQSGTGHREVGQSGTGHREVGQSGTGHREVGQSGAGHREVGQSGAGHREVGQSGTEHREVGQSGTGHREVGQSGTGHREVGQSGTEHREVGQSGAGHREVGQSGAGHSGTRQGGTEQSGIGHREVGQSVTENSGTGDSGMGQSVTENSGRGDSGMGHSGTGESGTEHSEMGQNGTGQSGTGQSGMEHEMDHSGMEHEMDHSEMGHSESRESSTGRHRGDLCATCQCDPENTNVYCKHRHIYNQGESHRLRLTRAIIPPSANSLHIQGFEKVIINPWTFAADNLTLRDIHFEDIGEVELQNGSLRFSSKAPVKEEVKLRFTRCNITELPTTTLTQYESSPDQPNDHTLEGKRLLSLYIKWCNIIHIRTNALYQARLLYFTMSHTTVDVIERQGIHIDVYEDWKIEYSKLPPLVTNAICLRTQRVVIFSNNEMDGLANRSLNILSSNQVLFEYNYVSKISAGALMGVQPYRGERGANIVFLNNTVVDAENSSLAINSEYPIYERKILDNRFKVPCSCQIEEVFRALLGVPKERGTGNDIAQLTIDTVLAKSRCQRYQSVMTFIRVETYLHEICTSLPIPIIVSTVTVALAILITVTVSIICMRRVQKAKEEANYLGECSYSHSFSTLHTGPISPAITLCHSWERSGGEPSQPWVMAVPEVKTYQETELHVDFEHTEPFNGSARGIFPAEPGPILDLQRKTHMRASCPFN</sequence>
<feature type="compositionally biased region" description="Basic and acidic residues" evidence="1">
    <location>
        <begin position="105"/>
        <end position="115"/>
    </location>
</feature>
<accession>A0AAE1EV37</accession>
<feature type="compositionally biased region" description="Gly residues" evidence="1">
    <location>
        <begin position="277"/>
        <end position="290"/>
    </location>
</feature>
<keyword evidence="2" id="KW-1133">Transmembrane helix</keyword>
<feature type="signal peptide" evidence="3">
    <location>
        <begin position="1"/>
        <end position="25"/>
    </location>
</feature>
<feature type="compositionally biased region" description="Polar residues" evidence="1">
    <location>
        <begin position="142"/>
        <end position="152"/>
    </location>
</feature>
<feature type="region of interest" description="Disordered" evidence="1">
    <location>
        <begin position="31"/>
        <end position="59"/>
    </location>
</feature>
<dbReference type="SUPFAM" id="SSF51126">
    <property type="entry name" value="Pectin lyase-like"/>
    <property type="match status" value="1"/>
</dbReference>
<reference evidence="4" key="1">
    <citation type="submission" date="2023-10" db="EMBL/GenBank/DDBJ databases">
        <title>Genome assemblies of two species of porcelain crab, Petrolisthes cinctipes and Petrolisthes manimaculis (Anomura: Porcellanidae).</title>
        <authorList>
            <person name="Angst P."/>
        </authorList>
    </citation>
    <scope>NUCLEOTIDE SEQUENCE</scope>
    <source>
        <strain evidence="4">PB745_01</strain>
        <tissue evidence="4">Gill</tissue>
    </source>
</reference>
<evidence type="ECO:0008006" key="6">
    <source>
        <dbReference type="Google" id="ProtNLM"/>
    </source>
</evidence>
<feature type="compositionally biased region" description="Low complexity" evidence="1">
    <location>
        <begin position="204"/>
        <end position="216"/>
    </location>
</feature>